<protein>
    <recommendedName>
        <fullName evidence="2">Peptidase A2 domain-containing protein</fullName>
    </recommendedName>
</protein>
<reference evidence="3 4" key="1">
    <citation type="submission" date="2021-02" db="EMBL/GenBank/DDBJ databases">
        <title>Plant Genome Project.</title>
        <authorList>
            <person name="Zhang R.-G."/>
        </authorList>
    </citation>
    <scope>NUCLEOTIDE SEQUENCE [LARGE SCALE GENOMIC DNA]</scope>
    <source>
        <tissue evidence="3">Leaves</tissue>
    </source>
</reference>
<feature type="domain" description="Peptidase A2" evidence="2">
    <location>
        <begin position="284"/>
        <end position="300"/>
    </location>
</feature>
<dbReference type="InterPro" id="IPR021109">
    <property type="entry name" value="Peptidase_aspartic_dom_sf"/>
</dbReference>
<dbReference type="InterPro" id="IPR001995">
    <property type="entry name" value="Peptidase_A2_cat"/>
</dbReference>
<dbReference type="InterPro" id="IPR001969">
    <property type="entry name" value="Aspartic_peptidase_AS"/>
</dbReference>
<dbReference type="Gene3D" id="3.40.50.300">
    <property type="entry name" value="P-loop containing nucleotide triphosphate hydrolases"/>
    <property type="match status" value="1"/>
</dbReference>
<dbReference type="PROSITE" id="PS50175">
    <property type="entry name" value="ASP_PROT_RETROV"/>
    <property type="match status" value="1"/>
</dbReference>
<dbReference type="EMBL" id="JAFEMO010000006">
    <property type="protein sequence ID" value="KAH7569637.1"/>
    <property type="molecule type" value="Genomic_DNA"/>
</dbReference>
<dbReference type="Proteomes" id="UP000827721">
    <property type="component" value="Unassembled WGS sequence"/>
</dbReference>
<evidence type="ECO:0000256" key="1">
    <source>
        <dbReference type="ARBA" id="ARBA00022801"/>
    </source>
</evidence>
<dbReference type="PANTHER" id="PTHR12917">
    <property type="entry name" value="ASPARTYL PROTEASE DDI-RELATED"/>
    <property type="match status" value="1"/>
</dbReference>
<comment type="caution">
    <text evidence="3">The sequence shown here is derived from an EMBL/GenBank/DDBJ whole genome shotgun (WGS) entry which is preliminary data.</text>
</comment>
<dbReference type="Pfam" id="PF13975">
    <property type="entry name" value="gag-asp_proteas"/>
    <property type="match status" value="1"/>
</dbReference>
<organism evidence="3 4">
    <name type="scientific">Xanthoceras sorbifolium</name>
    <dbReference type="NCBI Taxonomy" id="99658"/>
    <lineage>
        <taxon>Eukaryota</taxon>
        <taxon>Viridiplantae</taxon>
        <taxon>Streptophyta</taxon>
        <taxon>Embryophyta</taxon>
        <taxon>Tracheophyta</taxon>
        <taxon>Spermatophyta</taxon>
        <taxon>Magnoliopsida</taxon>
        <taxon>eudicotyledons</taxon>
        <taxon>Gunneridae</taxon>
        <taxon>Pentapetalae</taxon>
        <taxon>rosids</taxon>
        <taxon>malvids</taxon>
        <taxon>Sapindales</taxon>
        <taxon>Sapindaceae</taxon>
        <taxon>Xanthoceroideae</taxon>
        <taxon>Xanthoceras</taxon>
    </lineage>
</organism>
<dbReference type="SUPFAM" id="SSF50630">
    <property type="entry name" value="Acid proteases"/>
    <property type="match status" value="1"/>
</dbReference>
<dbReference type="InterPro" id="IPR027417">
    <property type="entry name" value="P-loop_NTPase"/>
</dbReference>
<sequence>MSGRTGRRGINKCGICILMTDDKMEPSTAKMTLKGNADSLNRIRVSLPFQWGAPSFDAGEAFAMIMATFWYQSRVEKGYFLILLCNMTLAEAKERIGLLEKIVGEPPSENVPEIAVMCVAHEERILTLQKTVIGIWKDMEVRINNVRLEQAGVVDMMTEKIRAMSDEIAILHRGKSIEGKFGKNKDWKKKAADGRKEKEVEAKGKEPMQSKNSGYFICSGPHCARDCPMKERVSALISQGAETSDSDADVVRANCVQLLNTIRVVKQPPYDLMQVQVQVNGKCIRALLDTGADSNYLAQHMVDGLGLTVSKSSKRVKAVNLGTVAVLGETEIEVGLGTWHGRCMMNVIPLVDFEMVLGIEFFVKAKVNVRAIE</sequence>
<evidence type="ECO:0000313" key="4">
    <source>
        <dbReference type="Proteomes" id="UP000827721"/>
    </source>
</evidence>
<name>A0ABQ8HZL9_9ROSI</name>
<dbReference type="Gene3D" id="2.40.70.10">
    <property type="entry name" value="Acid Proteases"/>
    <property type="match status" value="1"/>
</dbReference>
<keyword evidence="4" id="KW-1185">Reference proteome</keyword>
<dbReference type="PROSITE" id="PS00141">
    <property type="entry name" value="ASP_PROTEASE"/>
    <property type="match status" value="1"/>
</dbReference>
<proteinExistence type="predicted"/>
<dbReference type="PANTHER" id="PTHR12917:SF18">
    <property type="entry name" value="DNA DAMAGE-INDUCIBLE PROTEIN 1-LIKE"/>
    <property type="match status" value="1"/>
</dbReference>
<gene>
    <name evidence="3" type="ORF">JRO89_XS06G0224500</name>
</gene>
<accession>A0ABQ8HZL9</accession>
<keyword evidence="1" id="KW-0378">Hydrolase</keyword>
<evidence type="ECO:0000313" key="3">
    <source>
        <dbReference type="EMBL" id="KAH7569637.1"/>
    </source>
</evidence>
<dbReference type="CDD" id="cd00303">
    <property type="entry name" value="retropepsin_like"/>
    <property type="match status" value="1"/>
</dbReference>
<evidence type="ECO:0000259" key="2">
    <source>
        <dbReference type="PROSITE" id="PS50175"/>
    </source>
</evidence>